<comment type="caution">
    <text evidence="2">The sequence shown here is derived from an EMBL/GenBank/DDBJ whole genome shotgun (WGS) entry which is preliminary data.</text>
</comment>
<gene>
    <name evidence="2" type="ORF">H1W37_06010</name>
</gene>
<dbReference type="Pfam" id="PF10115">
    <property type="entry name" value="HlyU"/>
    <property type="match status" value="1"/>
</dbReference>
<evidence type="ECO:0000256" key="1">
    <source>
        <dbReference type="SAM" id="MobiDB-lite"/>
    </source>
</evidence>
<organism evidence="2 3">
    <name type="scientific">Stappia taiwanensis</name>
    <dbReference type="NCBI Taxonomy" id="992267"/>
    <lineage>
        <taxon>Bacteria</taxon>
        <taxon>Pseudomonadati</taxon>
        <taxon>Pseudomonadota</taxon>
        <taxon>Alphaproteobacteria</taxon>
        <taxon>Hyphomicrobiales</taxon>
        <taxon>Stappiaceae</taxon>
        <taxon>Stappia</taxon>
    </lineage>
</organism>
<dbReference type="RefSeq" id="WP_181759390.1">
    <property type="nucleotide sequence ID" value="NZ_BMCR01000002.1"/>
</dbReference>
<keyword evidence="3" id="KW-1185">Reference proteome</keyword>
<name>A0A838XVW0_9HYPH</name>
<proteinExistence type="predicted"/>
<feature type="region of interest" description="Disordered" evidence="1">
    <location>
        <begin position="36"/>
        <end position="62"/>
    </location>
</feature>
<evidence type="ECO:0000313" key="2">
    <source>
        <dbReference type="EMBL" id="MBA4611194.1"/>
    </source>
</evidence>
<dbReference type="EMBL" id="JACEON010000004">
    <property type="protein sequence ID" value="MBA4611194.1"/>
    <property type="molecule type" value="Genomic_DNA"/>
</dbReference>
<evidence type="ECO:0008006" key="4">
    <source>
        <dbReference type="Google" id="ProtNLM"/>
    </source>
</evidence>
<sequence>MVFGKIFGGLFGGGGDKKSAASPALASVEYKGFRITPKPQPNGPQWQVAGTISKDGEPGEPPREHQFIRADVMVTVEDAAEFSIRKARQIIDEQGERIFS</sequence>
<dbReference type="Proteomes" id="UP000559404">
    <property type="component" value="Unassembled WGS sequence"/>
</dbReference>
<accession>A0A838XVW0</accession>
<reference evidence="2 3" key="2">
    <citation type="submission" date="2020-08" db="EMBL/GenBank/DDBJ databases">
        <title>Stappia taiwanensis sp. nov., isolated from a coastal thermal spring.</title>
        <authorList>
            <person name="Kampfer P."/>
        </authorList>
    </citation>
    <scope>NUCLEOTIDE SEQUENCE [LARGE SCALE GENOMIC DNA]</scope>
    <source>
        <strain evidence="2 3">DSM 23284</strain>
    </source>
</reference>
<dbReference type="InterPro" id="IPR018772">
    <property type="entry name" value="Transcription_activator_HlyU"/>
</dbReference>
<evidence type="ECO:0000313" key="3">
    <source>
        <dbReference type="Proteomes" id="UP000559404"/>
    </source>
</evidence>
<reference evidence="2 3" key="1">
    <citation type="submission" date="2020-07" db="EMBL/GenBank/DDBJ databases">
        <authorList>
            <person name="Li M."/>
        </authorList>
    </citation>
    <scope>NUCLEOTIDE SEQUENCE [LARGE SCALE GENOMIC DNA]</scope>
    <source>
        <strain evidence="2 3">DSM 23284</strain>
    </source>
</reference>
<dbReference type="AlphaFoldDB" id="A0A838XVW0"/>
<protein>
    <recommendedName>
        <fullName evidence="4">Transcriptional activator HlyU</fullName>
    </recommendedName>
</protein>